<dbReference type="SUPFAM" id="SSF55681">
    <property type="entry name" value="Class II aaRS and biotin synthetases"/>
    <property type="match status" value="1"/>
</dbReference>
<dbReference type="NCBIfam" id="NF003210">
    <property type="entry name" value="PRK04172.1"/>
    <property type="match status" value="1"/>
</dbReference>
<keyword evidence="6 11" id="KW-0547">Nucleotide-binding</keyword>
<dbReference type="Gene3D" id="3.30.930.10">
    <property type="entry name" value="Bira Bifunctional Protein, Domain 2"/>
    <property type="match status" value="1"/>
</dbReference>
<proteinExistence type="inferred from homology"/>
<comment type="subunit">
    <text evidence="11">Tetramer of two alpha and two beta subunits.</text>
</comment>
<reference evidence="13 14" key="1">
    <citation type="journal article" date="2017" name="ISME J.">
        <title>Potential for microbial H2 and metal transformations associated with novel bacteria and archaea in deep terrestrial subsurface sediments.</title>
        <authorList>
            <person name="Hernsdorf A.W."/>
            <person name="Amano Y."/>
            <person name="Miyakawa K."/>
            <person name="Ise K."/>
            <person name="Suzuki Y."/>
            <person name="Anantharaman K."/>
            <person name="Probst A."/>
            <person name="Burstein D."/>
            <person name="Thomas B.C."/>
            <person name="Banfield J.F."/>
        </authorList>
    </citation>
    <scope>NUCLEOTIDE SEQUENCE [LARGE SCALE GENOMIC DNA]</scope>
    <source>
        <strain evidence="13">HGW-Wallbacteria-1</strain>
    </source>
</reference>
<sequence length="520" mass="59141">MFPLILGGLPMNRLPKEQYEIFSYLAGMNDFVSFETIIENTGYPQTVVSAFAKIFSESDLVELNESRYREFSLKEQGRLIASDILPERRIARAIAVNGGKANIRELPELTGLTSRDIGVNLKWLSKKGWAEKQGSDLVAMEPLTDEPTADEQLLGFLSGFSTVTEMELKASPQLSAMDLETAISDLLPRDGFLDVRERTARSVRLSSRGRVFVESGISWSEEVSQLTPEMIVSGKWRDVIFRKYDVQADAELIEQGKFHPFMKIIDQTRKVFLEMGFDEVESPYAESGFWDFDALFQPQDHPAREMQDTFFLERPGTCSLPSAELVKNVAATHENGGSTGSLGWGYKWGEEKAVQAVLRTHTTASTIRALSRNPEPARKVFCVGRVFRRETIDYKHLPVFFQVDGIIIDKKANFASLLGTLEAFYRKMGFEKFQFRPAFFPYTEPSVEVYVWHEKRRDWMEMGGAGIFRPEVTEPLGCDCPVMAWGLGLERIAIFRYGLNDIREIYMPDIKWLREVPACL</sequence>
<evidence type="ECO:0000256" key="4">
    <source>
        <dbReference type="ARBA" id="ARBA00022598"/>
    </source>
</evidence>
<comment type="similarity">
    <text evidence="2 11">Belongs to the class-II aminoacyl-tRNA synthetase family. Phe-tRNA synthetase alpha subunit type 2 subfamily.</text>
</comment>
<comment type="caution">
    <text evidence="13">The sequence shown here is derived from an EMBL/GenBank/DDBJ whole genome shotgun (WGS) entry which is preliminary data.</text>
</comment>
<dbReference type="PROSITE" id="PS50862">
    <property type="entry name" value="AA_TRNA_LIGASE_II"/>
    <property type="match status" value="1"/>
</dbReference>
<evidence type="ECO:0000256" key="6">
    <source>
        <dbReference type="ARBA" id="ARBA00022741"/>
    </source>
</evidence>
<evidence type="ECO:0000256" key="7">
    <source>
        <dbReference type="ARBA" id="ARBA00022840"/>
    </source>
</evidence>
<evidence type="ECO:0000256" key="11">
    <source>
        <dbReference type="HAMAP-Rule" id="MF_00282"/>
    </source>
</evidence>
<keyword evidence="4 11" id="KW-0436">Ligase</keyword>
<comment type="catalytic activity">
    <reaction evidence="11">
        <text>tRNA(Phe) + L-phenylalanine + ATP = L-phenylalanyl-tRNA(Phe) + AMP + diphosphate + H(+)</text>
        <dbReference type="Rhea" id="RHEA:19413"/>
        <dbReference type="Rhea" id="RHEA-COMP:9668"/>
        <dbReference type="Rhea" id="RHEA-COMP:9699"/>
        <dbReference type="ChEBI" id="CHEBI:15378"/>
        <dbReference type="ChEBI" id="CHEBI:30616"/>
        <dbReference type="ChEBI" id="CHEBI:33019"/>
        <dbReference type="ChEBI" id="CHEBI:58095"/>
        <dbReference type="ChEBI" id="CHEBI:78442"/>
        <dbReference type="ChEBI" id="CHEBI:78531"/>
        <dbReference type="ChEBI" id="CHEBI:456215"/>
        <dbReference type="EC" id="6.1.1.20"/>
    </reaction>
</comment>
<evidence type="ECO:0000256" key="3">
    <source>
        <dbReference type="ARBA" id="ARBA00022490"/>
    </source>
</evidence>
<dbReference type="InterPro" id="IPR002319">
    <property type="entry name" value="Phenylalanyl-tRNA_Synthase"/>
</dbReference>
<dbReference type="Proteomes" id="UP000233256">
    <property type="component" value="Unassembled WGS sequence"/>
</dbReference>
<dbReference type="InterPro" id="IPR045864">
    <property type="entry name" value="aa-tRNA-synth_II/BPL/LPL"/>
</dbReference>
<accession>A0A2N1PRG6</accession>
<protein>
    <recommendedName>
        <fullName evidence="11">Phenylalanine--tRNA ligase alpha subunit</fullName>
        <ecNumber evidence="11">6.1.1.20</ecNumber>
    </recommendedName>
    <alternativeName>
        <fullName evidence="11">Phenylalanyl-tRNA synthetase alpha subunit</fullName>
        <shortName evidence="11">PheRS</shortName>
    </alternativeName>
</protein>
<dbReference type="PANTHER" id="PTHR11538:SF40">
    <property type="entry name" value="PHENYLALANINE--TRNA LIGASE ALPHA SUBUNIT"/>
    <property type="match status" value="1"/>
</dbReference>
<name>A0A2N1PRG6_9BACT</name>
<feature type="domain" description="Aminoacyl-transfer RNA synthetases class-II family profile" evidence="12">
    <location>
        <begin position="269"/>
        <end position="508"/>
    </location>
</feature>
<keyword evidence="10 11" id="KW-0030">Aminoacyl-tRNA synthetase</keyword>
<evidence type="ECO:0000256" key="5">
    <source>
        <dbReference type="ARBA" id="ARBA00022723"/>
    </source>
</evidence>
<feature type="binding site" evidence="11">
    <location>
        <position position="468"/>
    </location>
    <ligand>
        <name>L-phenylalanine</name>
        <dbReference type="ChEBI" id="CHEBI:58095"/>
    </ligand>
</feature>
<gene>
    <name evidence="11" type="primary">pheS</name>
    <name evidence="13" type="ORF">CVV64_03945</name>
</gene>
<comment type="subcellular location">
    <subcellularLocation>
        <location evidence="1 11">Cytoplasm</location>
    </subcellularLocation>
</comment>
<keyword evidence="3 11" id="KW-0963">Cytoplasm</keyword>
<dbReference type="GO" id="GO:0005524">
    <property type="term" value="F:ATP binding"/>
    <property type="evidence" value="ECO:0007669"/>
    <property type="project" value="UniProtKB-UniRule"/>
</dbReference>
<dbReference type="GO" id="GO:0004826">
    <property type="term" value="F:phenylalanine-tRNA ligase activity"/>
    <property type="evidence" value="ECO:0007669"/>
    <property type="project" value="UniProtKB-UniRule"/>
</dbReference>
<dbReference type="EC" id="6.1.1.20" evidence="11"/>
<dbReference type="GO" id="GO:0006432">
    <property type="term" value="P:phenylalanyl-tRNA aminoacylation"/>
    <property type="evidence" value="ECO:0007669"/>
    <property type="project" value="UniProtKB-UniRule"/>
</dbReference>
<feature type="binding site" evidence="11">
    <location>
        <position position="363"/>
    </location>
    <ligand>
        <name>L-phenylalanine</name>
        <dbReference type="ChEBI" id="CHEBI:58095"/>
    </ligand>
</feature>
<evidence type="ECO:0000313" key="14">
    <source>
        <dbReference type="Proteomes" id="UP000233256"/>
    </source>
</evidence>
<evidence type="ECO:0000256" key="1">
    <source>
        <dbReference type="ARBA" id="ARBA00004496"/>
    </source>
</evidence>
<feature type="binding site" evidence="11">
    <location>
        <position position="442"/>
    </location>
    <ligand>
        <name>L-phenylalanine</name>
        <dbReference type="ChEBI" id="CHEBI:58095"/>
    </ligand>
</feature>
<keyword evidence="5 11" id="KW-0479">Metal-binding</keyword>
<dbReference type="NCBIfam" id="TIGR00468">
    <property type="entry name" value="pheS"/>
    <property type="match status" value="1"/>
</dbReference>
<keyword evidence="9 11" id="KW-0648">Protein biosynthesis</keyword>
<dbReference type="GO" id="GO:0005737">
    <property type="term" value="C:cytoplasm"/>
    <property type="evidence" value="ECO:0007669"/>
    <property type="project" value="UniProtKB-SubCell"/>
</dbReference>
<dbReference type="FunFam" id="3.30.930.10:FF:000095">
    <property type="entry name" value="Phenylalanine--tRNA ligase alpha subunit"/>
    <property type="match status" value="1"/>
</dbReference>
<dbReference type="InterPro" id="IPR006195">
    <property type="entry name" value="aa-tRNA-synth_II"/>
</dbReference>
<dbReference type="PANTHER" id="PTHR11538">
    <property type="entry name" value="PHENYLALANYL-TRNA SYNTHETASE"/>
    <property type="match status" value="1"/>
</dbReference>
<evidence type="ECO:0000313" key="13">
    <source>
        <dbReference type="EMBL" id="PKK90930.1"/>
    </source>
</evidence>
<evidence type="ECO:0000256" key="2">
    <source>
        <dbReference type="ARBA" id="ARBA00006703"/>
    </source>
</evidence>
<organism evidence="13 14">
    <name type="scientific">Candidatus Wallbacteria bacterium HGW-Wallbacteria-1</name>
    <dbReference type="NCBI Taxonomy" id="2013854"/>
    <lineage>
        <taxon>Bacteria</taxon>
        <taxon>Candidatus Walliibacteriota</taxon>
    </lineage>
</organism>
<keyword evidence="8 11" id="KW-0460">Magnesium</keyword>
<feature type="binding site" evidence="11">
    <location>
        <begin position="402"/>
        <end position="404"/>
    </location>
    <ligand>
        <name>L-phenylalanine</name>
        <dbReference type="ChEBI" id="CHEBI:58095"/>
    </ligand>
</feature>
<evidence type="ECO:0000256" key="9">
    <source>
        <dbReference type="ARBA" id="ARBA00022917"/>
    </source>
</evidence>
<feature type="binding site" evidence="11">
    <location>
        <position position="444"/>
    </location>
    <ligand>
        <name>Mg(2+)</name>
        <dbReference type="ChEBI" id="CHEBI:18420"/>
        <note>ligand shared with heterodimeric partner</note>
    </ligand>
</feature>
<dbReference type="CDD" id="cd00496">
    <property type="entry name" value="PheRS_alpha_core"/>
    <property type="match status" value="1"/>
</dbReference>
<dbReference type="EMBL" id="PGXC01000003">
    <property type="protein sequence ID" value="PKK90930.1"/>
    <property type="molecule type" value="Genomic_DNA"/>
</dbReference>
<comment type="cofactor">
    <cofactor evidence="11">
        <name>Mg(2+)</name>
        <dbReference type="ChEBI" id="CHEBI:18420"/>
    </cofactor>
    <text evidence="11">Binds 2 magnesium ions per tetramer.</text>
</comment>
<dbReference type="InterPro" id="IPR022917">
    <property type="entry name" value="Phe_tRNA_ligase_alpha_bac/arc"/>
</dbReference>
<evidence type="ECO:0000256" key="10">
    <source>
        <dbReference type="ARBA" id="ARBA00023146"/>
    </source>
</evidence>
<evidence type="ECO:0000259" key="12">
    <source>
        <dbReference type="PROSITE" id="PS50862"/>
    </source>
</evidence>
<dbReference type="HAMAP" id="MF_00282">
    <property type="entry name" value="Phe_tRNA_synth_alpha2"/>
    <property type="match status" value="1"/>
</dbReference>
<dbReference type="GO" id="GO:0000049">
    <property type="term" value="F:tRNA binding"/>
    <property type="evidence" value="ECO:0007669"/>
    <property type="project" value="InterPro"/>
</dbReference>
<dbReference type="GO" id="GO:0000287">
    <property type="term" value="F:magnesium ion binding"/>
    <property type="evidence" value="ECO:0007669"/>
    <property type="project" value="UniProtKB-UniRule"/>
</dbReference>
<keyword evidence="7 11" id="KW-0067">ATP-binding</keyword>
<evidence type="ECO:0000256" key="8">
    <source>
        <dbReference type="ARBA" id="ARBA00022842"/>
    </source>
</evidence>
<dbReference type="Pfam" id="PF01409">
    <property type="entry name" value="tRNA-synt_2d"/>
    <property type="match status" value="1"/>
</dbReference>
<dbReference type="AlphaFoldDB" id="A0A2N1PRG6"/>
<dbReference type="InterPro" id="IPR004529">
    <property type="entry name" value="Phe-tRNA-synth_IIc_asu"/>
</dbReference>